<evidence type="ECO:0000313" key="4">
    <source>
        <dbReference type="Proteomes" id="UP000431533"/>
    </source>
</evidence>
<dbReference type="GeneID" id="41985575"/>
<dbReference type="SUPFAM" id="SSF53335">
    <property type="entry name" value="S-adenosyl-L-methionine-dependent methyltransferases"/>
    <property type="match status" value="1"/>
</dbReference>
<gene>
    <name evidence="3" type="primary">mycE</name>
    <name evidence="3" type="ORF">LHYA1_G005377</name>
</gene>
<dbReference type="Pfam" id="PF18922">
    <property type="entry name" value="DUF5672"/>
    <property type="match status" value="1"/>
</dbReference>
<dbReference type="RefSeq" id="XP_031004935.1">
    <property type="nucleotide sequence ID" value="XM_031150324.1"/>
</dbReference>
<protein>
    <submittedName>
        <fullName evidence="3">Mycinamicin VI 2''-O-methyltransferase</fullName>
    </submittedName>
</protein>
<dbReference type="Proteomes" id="UP000431533">
    <property type="component" value="Unassembled WGS sequence"/>
</dbReference>
<name>A0A8H8R072_9HELO</name>
<feature type="transmembrane region" description="Helical" evidence="1">
    <location>
        <begin position="249"/>
        <end position="267"/>
    </location>
</feature>
<proteinExistence type="predicted"/>
<comment type="caution">
    <text evidence="3">The sequence shown here is derived from an EMBL/GenBank/DDBJ whole genome shotgun (WGS) entry which is preliminary data.</text>
</comment>
<feature type="domain" description="DUF5672" evidence="2">
    <location>
        <begin position="389"/>
        <end position="539"/>
    </location>
</feature>
<dbReference type="InterPro" id="IPR029063">
    <property type="entry name" value="SAM-dependent_MTases_sf"/>
</dbReference>
<evidence type="ECO:0000313" key="3">
    <source>
        <dbReference type="EMBL" id="TVY26147.1"/>
    </source>
</evidence>
<keyword evidence="1" id="KW-1133">Transmembrane helix</keyword>
<dbReference type="OrthoDB" id="10025998at2759"/>
<sequence>MSTPRISRFPIALAVIVLIFLTTLWHGRDNLPQLPMNYIKGKLPLAVRPTFYEIADSHGTDKVQSHHYEQMYEHRLAPFHATIFTGDQASVPFMQQFIVEAGGDFDVIIDDGGHTMDQQRTSLSVLWPHVKPGGVYFIEDLATSYLPGFGGGYEKPDTMLGDLKDMLDDINRADGIPDKSPISKDVISLEYTQECVALTKRPDYKTPVIHEDQCIRFPQGKHQQLNLRWESQDSAPSIQMSMAAQWRKWIYPVLWLILVGCFFKAVLSPAGSSRFNFSSLSAALGNTTNYTIFSSPFHAYNSLKNHTRDKTDPNLSEEHMTVNVSTSIKAAVVIETRPSAGIVPLVLHFSAVLGNEWPLIIYTSAENFGSFSTSAALLRHQRSGRIVVRPLAEGVFFPNWNSVSDFLTTDWLWKDLAPAEHILLFQTDSILCGASVRKVEDFFEYHLIGAPIHPVWGIGYNGGLSLRRRSTILRVLEEWEWVKNPNPHPEDQWFYARMRDLEDREIEEGVEDGIKLPSAEIARTFAVETIDYPNPLGLHQPTRFIQNHMFSLDEWCPEYRLATTERING</sequence>
<keyword evidence="1" id="KW-0472">Membrane</keyword>
<keyword evidence="3" id="KW-0489">Methyltransferase</keyword>
<reference evidence="3 4" key="1">
    <citation type="submission" date="2018-05" db="EMBL/GenBank/DDBJ databases">
        <title>Genome sequencing and assembly of the regulated plant pathogen Lachnellula willkommii and related sister species for the development of diagnostic species identification markers.</title>
        <authorList>
            <person name="Giroux E."/>
            <person name="Bilodeau G."/>
        </authorList>
    </citation>
    <scope>NUCLEOTIDE SEQUENCE [LARGE SCALE GENOMIC DNA]</scope>
    <source>
        <strain evidence="3 4">CBS 185.66</strain>
    </source>
</reference>
<feature type="transmembrane region" description="Helical" evidence="1">
    <location>
        <begin position="6"/>
        <end position="26"/>
    </location>
</feature>
<evidence type="ECO:0000256" key="1">
    <source>
        <dbReference type="SAM" id="Phobius"/>
    </source>
</evidence>
<keyword evidence="3" id="KW-0808">Transferase</keyword>
<dbReference type="EMBL" id="QGMH01000076">
    <property type="protein sequence ID" value="TVY26147.1"/>
    <property type="molecule type" value="Genomic_DNA"/>
</dbReference>
<keyword evidence="4" id="KW-1185">Reference proteome</keyword>
<dbReference type="InterPro" id="IPR043729">
    <property type="entry name" value="DUF5672"/>
</dbReference>
<dbReference type="Gene3D" id="3.40.50.150">
    <property type="entry name" value="Vaccinia Virus protein VP39"/>
    <property type="match status" value="1"/>
</dbReference>
<dbReference type="GO" id="GO:0032259">
    <property type="term" value="P:methylation"/>
    <property type="evidence" value="ECO:0007669"/>
    <property type="project" value="UniProtKB-KW"/>
</dbReference>
<accession>A0A8H8R072</accession>
<organism evidence="3 4">
    <name type="scientific">Lachnellula hyalina</name>
    <dbReference type="NCBI Taxonomy" id="1316788"/>
    <lineage>
        <taxon>Eukaryota</taxon>
        <taxon>Fungi</taxon>
        <taxon>Dikarya</taxon>
        <taxon>Ascomycota</taxon>
        <taxon>Pezizomycotina</taxon>
        <taxon>Leotiomycetes</taxon>
        <taxon>Helotiales</taxon>
        <taxon>Lachnaceae</taxon>
        <taxon>Lachnellula</taxon>
    </lineage>
</organism>
<evidence type="ECO:0000259" key="2">
    <source>
        <dbReference type="Pfam" id="PF18922"/>
    </source>
</evidence>
<dbReference type="GO" id="GO:0008168">
    <property type="term" value="F:methyltransferase activity"/>
    <property type="evidence" value="ECO:0007669"/>
    <property type="project" value="UniProtKB-KW"/>
</dbReference>
<keyword evidence="1" id="KW-0812">Transmembrane</keyword>
<dbReference type="AlphaFoldDB" id="A0A8H8R072"/>